<name>A0ABV9NYD8_9BACI</name>
<dbReference type="EMBL" id="JBHSGK010000013">
    <property type="protein sequence ID" value="MFC4737326.1"/>
    <property type="molecule type" value="Genomic_DNA"/>
</dbReference>
<dbReference type="InterPro" id="IPR003806">
    <property type="entry name" value="ATP-grasp_PylC-type"/>
</dbReference>
<dbReference type="InterPro" id="IPR013815">
    <property type="entry name" value="ATP_grasp_subdomain_1"/>
</dbReference>
<protein>
    <submittedName>
        <fullName evidence="6">ATP-grasp domain-containing protein</fullName>
    </submittedName>
</protein>
<evidence type="ECO:0000259" key="5">
    <source>
        <dbReference type="PROSITE" id="PS50975"/>
    </source>
</evidence>
<dbReference type="InterPro" id="IPR052032">
    <property type="entry name" value="ATP-dep_AA_Ligase"/>
</dbReference>
<keyword evidence="2 4" id="KW-0547">Nucleotide-binding</keyword>
<dbReference type="SUPFAM" id="SSF56059">
    <property type="entry name" value="Glutathione synthetase ATP-binding domain-like"/>
    <property type="match status" value="1"/>
</dbReference>
<evidence type="ECO:0000256" key="1">
    <source>
        <dbReference type="ARBA" id="ARBA00022598"/>
    </source>
</evidence>
<organism evidence="6 7">
    <name type="scientific">Bacillus daqingensis</name>
    <dbReference type="NCBI Taxonomy" id="872396"/>
    <lineage>
        <taxon>Bacteria</taxon>
        <taxon>Bacillati</taxon>
        <taxon>Bacillota</taxon>
        <taxon>Bacilli</taxon>
        <taxon>Bacillales</taxon>
        <taxon>Bacillaceae</taxon>
        <taxon>Bacillus</taxon>
    </lineage>
</organism>
<keyword evidence="3 4" id="KW-0067">ATP-binding</keyword>
<evidence type="ECO:0000256" key="3">
    <source>
        <dbReference type="ARBA" id="ARBA00022840"/>
    </source>
</evidence>
<dbReference type="Pfam" id="PF21360">
    <property type="entry name" value="PylC-like_N"/>
    <property type="match status" value="1"/>
</dbReference>
<keyword evidence="7" id="KW-1185">Reference proteome</keyword>
<gene>
    <name evidence="6" type="ORF">ACFO4L_12060</name>
</gene>
<dbReference type="Proteomes" id="UP001595896">
    <property type="component" value="Unassembled WGS sequence"/>
</dbReference>
<dbReference type="NCBIfam" id="NF009404">
    <property type="entry name" value="PRK12767.1-3"/>
    <property type="match status" value="1"/>
</dbReference>
<comment type="caution">
    <text evidence="6">The sequence shown here is derived from an EMBL/GenBank/DDBJ whole genome shotgun (WGS) entry which is preliminary data.</text>
</comment>
<dbReference type="RefSeq" id="WP_377909926.1">
    <property type="nucleotide sequence ID" value="NZ_JBHSGK010000013.1"/>
</dbReference>
<accession>A0ABV9NYD8</accession>
<evidence type="ECO:0000256" key="4">
    <source>
        <dbReference type="PROSITE-ProRule" id="PRU00409"/>
    </source>
</evidence>
<dbReference type="PANTHER" id="PTHR43585">
    <property type="entry name" value="FUMIPYRROLE BIOSYNTHESIS PROTEIN C"/>
    <property type="match status" value="1"/>
</dbReference>
<dbReference type="Pfam" id="PF02655">
    <property type="entry name" value="ATP-grasp_3"/>
    <property type="match status" value="1"/>
</dbReference>
<dbReference type="PANTHER" id="PTHR43585:SF2">
    <property type="entry name" value="ATP-GRASP ENZYME FSQD"/>
    <property type="match status" value="1"/>
</dbReference>
<reference evidence="7" key="1">
    <citation type="journal article" date="2019" name="Int. J. Syst. Evol. Microbiol.">
        <title>The Global Catalogue of Microorganisms (GCM) 10K type strain sequencing project: providing services to taxonomists for standard genome sequencing and annotation.</title>
        <authorList>
            <consortium name="The Broad Institute Genomics Platform"/>
            <consortium name="The Broad Institute Genome Sequencing Center for Infectious Disease"/>
            <person name="Wu L."/>
            <person name="Ma J."/>
        </authorList>
    </citation>
    <scope>NUCLEOTIDE SEQUENCE [LARGE SCALE GENOMIC DNA]</scope>
    <source>
        <strain evidence="7">JCM 12165</strain>
    </source>
</reference>
<proteinExistence type="predicted"/>
<feature type="domain" description="ATP-grasp" evidence="5">
    <location>
        <begin position="119"/>
        <end position="312"/>
    </location>
</feature>
<dbReference type="InterPro" id="IPR048764">
    <property type="entry name" value="PylC_N"/>
</dbReference>
<dbReference type="PROSITE" id="PS50975">
    <property type="entry name" value="ATP_GRASP"/>
    <property type="match status" value="1"/>
</dbReference>
<evidence type="ECO:0000256" key="2">
    <source>
        <dbReference type="ARBA" id="ARBA00022741"/>
    </source>
</evidence>
<sequence>MNLLITSSARRLDVITFFKEAFKSQNVSGEVVVCDSQYNAPSLQVADKSYVVPEYNDQMYVEALLHICKKEAIKSVFPLNDLEIHLLAENKNRFHRIGTQLLVPDAAVVRKVRDKAAYSDLLTFSNVRTPKTFISMNEVHEALTNGEISYPLVLKPRNGSASFGILFARNSDDLYYAYRYVKEEVLQSPLGKEYNIPPEQAVVIQEVVDGEKYSVDVINDLHGNYLTTLVRKQLAMRAGDVDRCITVRDRKLELLGEKIGTTLQHRGYLNTDVYVDEQGPCVIDINPRMGGGYSFSHMSGADIPAAITALLSGGPIQPEWLTHDHQKEFARYDAVTEINRTNDKSATNIQALS</sequence>
<dbReference type="Gene3D" id="3.30.470.20">
    <property type="entry name" value="ATP-grasp fold, B domain"/>
    <property type="match status" value="1"/>
</dbReference>
<dbReference type="InterPro" id="IPR011761">
    <property type="entry name" value="ATP-grasp"/>
</dbReference>
<evidence type="ECO:0000313" key="6">
    <source>
        <dbReference type="EMBL" id="MFC4737326.1"/>
    </source>
</evidence>
<dbReference type="Gene3D" id="3.40.50.20">
    <property type="match status" value="1"/>
</dbReference>
<dbReference type="Gene3D" id="3.30.1490.20">
    <property type="entry name" value="ATP-grasp fold, A domain"/>
    <property type="match status" value="1"/>
</dbReference>
<keyword evidence="1" id="KW-0436">Ligase</keyword>
<evidence type="ECO:0000313" key="7">
    <source>
        <dbReference type="Proteomes" id="UP001595896"/>
    </source>
</evidence>